<name>A0A6J1W699_9SAUR</name>
<dbReference type="KEGG" id="nss:113430093"/>
<evidence type="ECO:0000313" key="3">
    <source>
        <dbReference type="RefSeq" id="XP_026548368.1"/>
    </source>
</evidence>
<feature type="region of interest" description="Disordered" evidence="1">
    <location>
        <begin position="96"/>
        <end position="115"/>
    </location>
</feature>
<keyword evidence="2" id="KW-1185">Reference proteome</keyword>
<proteinExistence type="predicted"/>
<gene>
    <name evidence="3" type="primary">CUNH5orf52</name>
</gene>
<dbReference type="InterPro" id="IPR038935">
    <property type="entry name" value="C5orf52"/>
</dbReference>
<reference evidence="3" key="1">
    <citation type="submission" date="2025-08" db="UniProtKB">
        <authorList>
            <consortium name="RefSeq"/>
        </authorList>
    </citation>
    <scope>IDENTIFICATION</scope>
</reference>
<dbReference type="CTD" id="113430093"/>
<dbReference type="AlphaFoldDB" id="A0A6J1W699"/>
<dbReference type="PANTHER" id="PTHR35666">
    <property type="entry name" value="SIMILAR TO RIKEN CDNA 4921536K21"/>
    <property type="match status" value="1"/>
</dbReference>
<dbReference type="GeneID" id="113430093"/>
<evidence type="ECO:0000256" key="1">
    <source>
        <dbReference type="SAM" id="MobiDB-lite"/>
    </source>
</evidence>
<organism evidence="2 3">
    <name type="scientific">Notechis scutatus</name>
    <name type="common">mainland tiger snake</name>
    <dbReference type="NCBI Taxonomy" id="8663"/>
    <lineage>
        <taxon>Eukaryota</taxon>
        <taxon>Metazoa</taxon>
        <taxon>Chordata</taxon>
        <taxon>Craniata</taxon>
        <taxon>Vertebrata</taxon>
        <taxon>Euteleostomi</taxon>
        <taxon>Lepidosauria</taxon>
        <taxon>Squamata</taxon>
        <taxon>Bifurcata</taxon>
        <taxon>Unidentata</taxon>
        <taxon>Episquamata</taxon>
        <taxon>Toxicofera</taxon>
        <taxon>Serpentes</taxon>
        <taxon>Colubroidea</taxon>
        <taxon>Elapidae</taxon>
        <taxon>Hydrophiinae</taxon>
        <taxon>Notechis</taxon>
    </lineage>
</organism>
<dbReference type="Pfam" id="PF17666">
    <property type="entry name" value="DUF5528"/>
    <property type="match status" value="1"/>
</dbReference>
<dbReference type="PANTHER" id="PTHR35666:SF1">
    <property type="entry name" value="SIMILAR TO RIKEN CDNA 4921536K21"/>
    <property type="match status" value="1"/>
</dbReference>
<feature type="compositionally biased region" description="Polar residues" evidence="1">
    <location>
        <begin position="96"/>
        <end position="107"/>
    </location>
</feature>
<dbReference type="RefSeq" id="XP_026548368.1">
    <property type="nucleotide sequence ID" value="XM_026692583.1"/>
</dbReference>
<feature type="non-terminal residue" evidence="3">
    <location>
        <position position="1"/>
    </location>
</feature>
<protein>
    <submittedName>
        <fullName evidence="3">Uncharacterized protein C5orf52 homolog</fullName>
    </submittedName>
</protein>
<evidence type="ECO:0000313" key="2">
    <source>
        <dbReference type="Proteomes" id="UP000504612"/>
    </source>
</evidence>
<accession>A0A6J1W699</accession>
<dbReference type="Proteomes" id="UP000504612">
    <property type="component" value="Unplaced"/>
</dbReference>
<sequence length="115" mass="13909">QQTCSEAALKRFLPKSHLAKVIIQDNVSVQRVQDIKKQQIERRKKKAENLFDQMKRRFLQNQQKKTFRWKKEYDYYQKMLEEIDQRNQMRELGSTFTMENHLSSSAKTSDKPSRL</sequence>